<dbReference type="Pfam" id="PF14808">
    <property type="entry name" value="TMEM164"/>
    <property type="match status" value="1"/>
</dbReference>
<evidence type="ECO:0000313" key="3">
    <source>
        <dbReference type="Proteomes" id="UP001642483"/>
    </source>
</evidence>
<feature type="transmembrane region" description="Helical" evidence="1">
    <location>
        <begin position="158"/>
        <end position="179"/>
    </location>
</feature>
<evidence type="ECO:0000313" key="2">
    <source>
        <dbReference type="EMBL" id="CAK8691027.1"/>
    </source>
</evidence>
<keyword evidence="1" id="KW-0812">Transmembrane</keyword>
<name>A0ABP0GGZ1_CLALP</name>
<keyword evidence="1" id="KW-1133">Transmembrane helix</keyword>
<dbReference type="Proteomes" id="UP001642483">
    <property type="component" value="Unassembled WGS sequence"/>
</dbReference>
<sequence length="329" mass="37269">MLESATCPAHFKWLYGGINFTFEGNGGPECAAYLSPFHRVVETLIVLTASVIEIVWAYKRISSTDKSRLTPVGRDVVRMSDGQQVNGKLKSTYSSHTERSDFKMFLLVLVTVVFGIEIGYKFATDSLIYLLNPCHILTFSLIYLLAVNENKPSKKVTGVFRVHLHLLSGALLAILLPVVNTRHLSFEKYSYWLHHVLIYIIPGYLLSLGGPYTAEPLSDPWWPMLSIGTGFFYHFTILQGLALASHANLNNMLCPAMSDPFEGLFYRMWAFGHQHLLISFHAKLYQSISYMVTKVCCNFLAFLKKHCCNIQNFFIGSILHSSHQLEKQD</sequence>
<dbReference type="EMBL" id="CAWYQH010000119">
    <property type="protein sequence ID" value="CAK8691027.1"/>
    <property type="molecule type" value="Genomic_DNA"/>
</dbReference>
<comment type="caution">
    <text evidence="2">The sequence shown here is derived from an EMBL/GenBank/DDBJ whole genome shotgun (WGS) entry which is preliminary data.</text>
</comment>
<proteinExistence type="predicted"/>
<evidence type="ECO:0008006" key="4">
    <source>
        <dbReference type="Google" id="ProtNLM"/>
    </source>
</evidence>
<reference evidence="2 3" key="1">
    <citation type="submission" date="2024-02" db="EMBL/GenBank/DDBJ databases">
        <authorList>
            <person name="Daric V."/>
            <person name="Darras S."/>
        </authorList>
    </citation>
    <scope>NUCLEOTIDE SEQUENCE [LARGE SCALE GENOMIC DNA]</scope>
</reference>
<keyword evidence="1" id="KW-0472">Membrane</keyword>
<dbReference type="PANTHER" id="PTHR20948:SF2">
    <property type="entry name" value="TRANSMEMBRANE PROTEIN 164"/>
    <property type="match status" value="1"/>
</dbReference>
<organism evidence="2 3">
    <name type="scientific">Clavelina lepadiformis</name>
    <name type="common">Light-bulb sea squirt</name>
    <name type="synonym">Ascidia lepadiformis</name>
    <dbReference type="NCBI Taxonomy" id="159417"/>
    <lineage>
        <taxon>Eukaryota</taxon>
        <taxon>Metazoa</taxon>
        <taxon>Chordata</taxon>
        <taxon>Tunicata</taxon>
        <taxon>Ascidiacea</taxon>
        <taxon>Aplousobranchia</taxon>
        <taxon>Clavelinidae</taxon>
        <taxon>Clavelina</taxon>
    </lineage>
</organism>
<feature type="transmembrane region" description="Helical" evidence="1">
    <location>
        <begin position="191"/>
        <end position="209"/>
    </location>
</feature>
<feature type="transmembrane region" description="Helical" evidence="1">
    <location>
        <begin position="102"/>
        <end position="120"/>
    </location>
</feature>
<dbReference type="InterPro" id="IPR026508">
    <property type="entry name" value="TMEM164"/>
</dbReference>
<accession>A0ABP0GGZ1</accession>
<keyword evidence="3" id="KW-1185">Reference proteome</keyword>
<feature type="transmembrane region" description="Helical" evidence="1">
    <location>
        <begin position="126"/>
        <end position="146"/>
    </location>
</feature>
<dbReference type="PANTHER" id="PTHR20948">
    <property type="entry name" value="TRANSMEMBRANE PROTEIN 164"/>
    <property type="match status" value="1"/>
</dbReference>
<evidence type="ECO:0000256" key="1">
    <source>
        <dbReference type="SAM" id="Phobius"/>
    </source>
</evidence>
<protein>
    <recommendedName>
        <fullName evidence="4">Transmembrane protein 164</fullName>
    </recommendedName>
</protein>
<gene>
    <name evidence="2" type="ORF">CVLEPA_LOCUS23559</name>
</gene>
<feature type="transmembrane region" description="Helical" evidence="1">
    <location>
        <begin position="221"/>
        <end position="244"/>
    </location>
</feature>